<evidence type="ECO:0000256" key="1">
    <source>
        <dbReference type="ARBA" id="ARBA00004247"/>
    </source>
</evidence>
<keyword evidence="2" id="KW-0217">Developmental protein</keyword>
<keyword evidence="3" id="KW-1003">Cell membrane</keyword>
<proteinExistence type="predicted"/>
<reference evidence="12" key="1">
    <citation type="journal article" date="2019" name="bioRxiv">
        <title>The Genome of the Zebra Mussel, Dreissena polymorpha: A Resource for Invasive Species Research.</title>
        <authorList>
            <person name="McCartney M.A."/>
            <person name="Auch B."/>
            <person name="Kono T."/>
            <person name="Mallez S."/>
            <person name="Zhang Y."/>
            <person name="Obille A."/>
            <person name="Becker A."/>
            <person name="Abrahante J.E."/>
            <person name="Garbe J."/>
            <person name="Badalamenti J.P."/>
            <person name="Herman A."/>
            <person name="Mangelson H."/>
            <person name="Liachko I."/>
            <person name="Sullivan S."/>
            <person name="Sone E.D."/>
            <person name="Koren S."/>
            <person name="Silverstein K.A.T."/>
            <person name="Beckman K.B."/>
            <person name="Gohl D.M."/>
        </authorList>
    </citation>
    <scope>NUCLEOTIDE SEQUENCE</scope>
    <source>
        <strain evidence="12">Duluth1</strain>
        <tissue evidence="12">Whole animal</tissue>
    </source>
</reference>
<dbReference type="PROSITE" id="PS01186">
    <property type="entry name" value="EGF_2"/>
    <property type="match status" value="1"/>
</dbReference>
<evidence type="ECO:0000259" key="11">
    <source>
        <dbReference type="PROSITE" id="PS50026"/>
    </source>
</evidence>
<dbReference type="Gene3D" id="2.10.25.10">
    <property type="entry name" value="Laminin"/>
    <property type="match status" value="1"/>
</dbReference>
<dbReference type="PROSITE" id="PS00022">
    <property type="entry name" value="EGF_1"/>
    <property type="match status" value="1"/>
</dbReference>
<comment type="subcellular location">
    <subcellularLocation>
        <location evidence="1">Apical cell membrane</location>
        <topology evidence="1">Single-pass type I membrane protein</topology>
    </subcellularLocation>
</comment>
<dbReference type="EMBL" id="JAIWYP010000008">
    <property type="protein sequence ID" value="KAH3781442.1"/>
    <property type="molecule type" value="Genomic_DNA"/>
</dbReference>
<dbReference type="GO" id="GO:0051241">
    <property type="term" value="P:negative regulation of multicellular organismal process"/>
    <property type="evidence" value="ECO:0007669"/>
    <property type="project" value="UniProtKB-ARBA"/>
</dbReference>
<dbReference type="GO" id="GO:0051093">
    <property type="term" value="P:negative regulation of developmental process"/>
    <property type="evidence" value="ECO:0007669"/>
    <property type="project" value="UniProtKB-ARBA"/>
</dbReference>
<organism evidence="12 13">
    <name type="scientific">Dreissena polymorpha</name>
    <name type="common">Zebra mussel</name>
    <name type="synonym">Mytilus polymorpha</name>
    <dbReference type="NCBI Taxonomy" id="45954"/>
    <lineage>
        <taxon>Eukaryota</taxon>
        <taxon>Metazoa</taxon>
        <taxon>Spiralia</taxon>
        <taxon>Lophotrochozoa</taxon>
        <taxon>Mollusca</taxon>
        <taxon>Bivalvia</taxon>
        <taxon>Autobranchia</taxon>
        <taxon>Heteroconchia</taxon>
        <taxon>Euheterodonta</taxon>
        <taxon>Imparidentia</taxon>
        <taxon>Neoheterodontei</taxon>
        <taxon>Myida</taxon>
        <taxon>Dreissenoidea</taxon>
        <taxon>Dreissenidae</taxon>
        <taxon>Dreissena</taxon>
    </lineage>
</organism>
<dbReference type="CDD" id="cd00054">
    <property type="entry name" value="EGF_CA"/>
    <property type="match status" value="1"/>
</dbReference>
<keyword evidence="10" id="KW-0245">EGF-like domain</keyword>
<dbReference type="InterPro" id="IPR001881">
    <property type="entry name" value="EGF-like_Ca-bd_dom"/>
</dbReference>
<dbReference type="GO" id="GO:0030182">
    <property type="term" value="P:neuron differentiation"/>
    <property type="evidence" value="ECO:0007669"/>
    <property type="project" value="UniProtKB-ARBA"/>
</dbReference>
<protein>
    <recommendedName>
        <fullName evidence="11">EGF-like domain-containing protein</fullName>
    </recommendedName>
</protein>
<evidence type="ECO:0000256" key="2">
    <source>
        <dbReference type="ARBA" id="ARBA00022473"/>
    </source>
</evidence>
<feature type="disulfide bond" evidence="10">
    <location>
        <begin position="35"/>
        <end position="44"/>
    </location>
</feature>
<feature type="domain" description="EGF-like" evidence="11">
    <location>
        <begin position="7"/>
        <end position="45"/>
    </location>
</feature>
<dbReference type="GO" id="GO:0048468">
    <property type="term" value="P:cell development"/>
    <property type="evidence" value="ECO:0007669"/>
    <property type="project" value="UniProtKB-ARBA"/>
</dbReference>
<dbReference type="GO" id="GO:0048592">
    <property type="term" value="P:eye morphogenesis"/>
    <property type="evidence" value="ECO:0007669"/>
    <property type="project" value="UniProtKB-ARBA"/>
</dbReference>
<keyword evidence="7" id="KW-1133">Transmembrane helix</keyword>
<evidence type="ECO:0000256" key="4">
    <source>
        <dbReference type="ARBA" id="ARBA00022553"/>
    </source>
</evidence>
<keyword evidence="4" id="KW-0597">Phosphoprotein</keyword>
<dbReference type="InterPro" id="IPR018097">
    <property type="entry name" value="EGF_Ca-bd_CS"/>
</dbReference>
<dbReference type="SMART" id="SM00181">
    <property type="entry name" value="EGF"/>
    <property type="match status" value="1"/>
</dbReference>
<evidence type="ECO:0000313" key="13">
    <source>
        <dbReference type="Proteomes" id="UP000828390"/>
    </source>
</evidence>
<name>A0A9D4EP30_DREPO</name>
<evidence type="ECO:0000256" key="10">
    <source>
        <dbReference type="PROSITE-ProRule" id="PRU00076"/>
    </source>
</evidence>
<comment type="caution">
    <text evidence="12">The sequence shown here is derived from an EMBL/GenBank/DDBJ whole genome shotgun (WGS) entry which is preliminary data.</text>
</comment>
<dbReference type="GO" id="GO:0016324">
    <property type="term" value="C:apical plasma membrane"/>
    <property type="evidence" value="ECO:0007669"/>
    <property type="project" value="UniProtKB-SubCell"/>
</dbReference>
<dbReference type="GO" id="GO:0060255">
    <property type="term" value="P:regulation of macromolecule metabolic process"/>
    <property type="evidence" value="ECO:0007669"/>
    <property type="project" value="UniProtKB-ARBA"/>
</dbReference>
<dbReference type="GO" id="GO:0008593">
    <property type="term" value="P:regulation of Notch signaling pathway"/>
    <property type="evidence" value="ECO:0007669"/>
    <property type="project" value="UniProtKB-ARBA"/>
</dbReference>
<dbReference type="PROSITE" id="PS01187">
    <property type="entry name" value="EGF_CA"/>
    <property type="match status" value="1"/>
</dbReference>
<evidence type="ECO:0000256" key="5">
    <source>
        <dbReference type="ARBA" id="ARBA00022692"/>
    </source>
</evidence>
<dbReference type="FunFam" id="2.10.25.10:FF:000565">
    <property type="entry name" value="Predicted protein"/>
    <property type="match status" value="1"/>
</dbReference>
<dbReference type="GO" id="GO:0005509">
    <property type="term" value="F:calcium ion binding"/>
    <property type="evidence" value="ECO:0007669"/>
    <property type="project" value="InterPro"/>
</dbReference>
<dbReference type="PROSITE" id="PS50026">
    <property type="entry name" value="EGF_3"/>
    <property type="match status" value="1"/>
</dbReference>
<comment type="caution">
    <text evidence="10">Lacks conserved residue(s) required for the propagation of feature annotation.</text>
</comment>
<dbReference type="Proteomes" id="UP000828390">
    <property type="component" value="Unassembled WGS sequence"/>
</dbReference>
<dbReference type="GO" id="GO:0003002">
    <property type="term" value="P:regionalization"/>
    <property type="evidence" value="ECO:0007669"/>
    <property type="project" value="UniProtKB-ARBA"/>
</dbReference>
<evidence type="ECO:0000256" key="7">
    <source>
        <dbReference type="ARBA" id="ARBA00022989"/>
    </source>
</evidence>
<accession>A0A9D4EP30</accession>
<sequence>MELLFIDIDECVTNKQPCQNGATCNNLFNKYTCTCASGWQGTNCDVGGCPVKYIT</sequence>
<dbReference type="PROSITE" id="PS00010">
    <property type="entry name" value="ASX_HYDROXYL"/>
    <property type="match status" value="1"/>
</dbReference>
<dbReference type="AlphaFoldDB" id="A0A9D4EP30"/>
<keyword evidence="9 10" id="KW-1015">Disulfide bond</keyword>
<keyword evidence="8" id="KW-0472">Membrane</keyword>
<keyword evidence="6" id="KW-0221">Differentiation</keyword>
<keyword evidence="13" id="KW-1185">Reference proteome</keyword>
<reference evidence="12" key="2">
    <citation type="submission" date="2020-11" db="EMBL/GenBank/DDBJ databases">
        <authorList>
            <person name="McCartney M.A."/>
            <person name="Auch B."/>
            <person name="Kono T."/>
            <person name="Mallez S."/>
            <person name="Becker A."/>
            <person name="Gohl D.M."/>
            <person name="Silverstein K.A.T."/>
            <person name="Koren S."/>
            <person name="Bechman K.B."/>
            <person name="Herman A."/>
            <person name="Abrahante J.E."/>
            <person name="Garbe J."/>
        </authorList>
    </citation>
    <scope>NUCLEOTIDE SEQUENCE</scope>
    <source>
        <strain evidence="12">Duluth1</strain>
        <tissue evidence="12">Whole animal</tissue>
    </source>
</reference>
<dbReference type="GO" id="GO:0080090">
    <property type="term" value="P:regulation of primary metabolic process"/>
    <property type="evidence" value="ECO:0007669"/>
    <property type="project" value="UniProtKB-ARBA"/>
</dbReference>
<keyword evidence="5" id="KW-0812">Transmembrane</keyword>
<dbReference type="InterPro" id="IPR000742">
    <property type="entry name" value="EGF"/>
</dbReference>
<gene>
    <name evidence="12" type="ORF">DPMN_159270</name>
</gene>
<evidence type="ECO:0000256" key="9">
    <source>
        <dbReference type="ARBA" id="ARBA00023157"/>
    </source>
</evidence>
<dbReference type="GO" id="GO:0009967">
    <property type="term" value="P:positive regulation of signal transduction"/>
    <property type="evidence" value="ECO:0007669"/>
    <property type="project" value="UniProtKB-ARBA"/>
</dbReference>
<evidence type="ECO:0000256" key="8">
    <source>
        <dbReference type="ARBA" id="ARBA00023136"/>
    </source>
</evidence>
<dbReference type="Pfam" id="PF00008">
    <property type="entry name" value="EGF"/>
    <property type="match status" value="1"/>
</dbReference>
<evidence type="ECO:0000313" key="12">
    <source>
        <dbReference type="EMBL" id="KAH3781442.1"/>
    </source>
</evidence>
<dbReference type="SMART" id="SM00179">
    <property type="entry name" value="EGF_CA"/>
    <property type="match status" value="1"/>
</dbReference>
<dbReference type="InterPro" id="IPR000152">
    <property type="entry name" value="EGF-type_Asp/Asn_hydroxyl_site"/>
</dbReference>
<dbReference type="SUPFAM" id="SSF57196">
    <property type="entry name" value="EGF/Laminin"/>
    <property type="match status" value="1"/>
</dbReference>
<evidence type="ECO:0000256" key="3">
    <source>
        <dbReference type="ARBA" id="ARBA00022475"/>
    </source>
</evidence>
<evidence type="ECO:0000256" key="6">
    <source>
        <dbReference type="ARBA" id="ARBA00022782"/>
    </source>
</evidence>